<comment type="caution">
    <text evidence="2">The sequence shown here is derived from an EMBL/GenBank/DDBJ whole genome shotgun (WGS) entry which is preliminary data.</text>
</comment>
<feature type="compositionally biased region" description="Basic and acidic residues" evidence="1">
    <location>
        <begin position="1028"/>
        <end position="1061"/>
    </location>
</feature>
<evidence type="ECO:0008006" key="4">
    <source>
        <dbReference type="Google" id="ProtNLM"/>
    </source>
</evidence>
<reference evidence="2 3" key="1">
    <citation type="journal article" date="2024" name="Microbiol. Resour. Announc.">
        <title>Genome annotations for the ascomycete fungi Trichoderma harzianum, Trichoderma aggressivum, and Purpureocillium lilacinum.</title>
        <authorList>
            <person name="Beijen E.P.W."/>
            <person name="Ohm R.A."/>
        </authorList>
    </citation>
    <scope>NUCLEOTIDE SEQUENCE [LARGE SCALE GENOMIC DNA]</scope>
    <source>
        <strain evidence="2 3">CBS 150709</strain>
    </source>
</reference>
<keyword evidence="3" id="KW-1185">Reference proteome</keyword>
<feature type="compositionally biased region" description="Low complexity" evidence="1">
    <location>
        <begin position="495"/>
        <end position="518"/>
    </location>
</feature>
<dbReference type="PANTHER" id="PTHR39596">
    <property type="match status" value="1"/>
</dbReference>
<dbReference type="Proteomes" id="UP001287286">
    <property type="component" value="Unassembled WGS sequence"/>
</dbReference>
<name>A0ABR0BHH4_PURLI</name>
<feature type="compositionally biased region" description="Pro residues" evidence="1">
    <location>
        <begin position="1012"/>
        <end position="1024"/>
    </location>
</feature>
<dbReference type="EMBL" id="JAWRVI010000096">
    <property type="protein sequence ID" value="KAK4077606.1"/>
    <property type="molecule type" value="Genomic_DNA"/>
</dbReference>
<accession>A0ABR0BHH4</accession>
<evidence type="ECO:0000313" key="2">
    <source>
        <dbReference type="EMBL" id="KAK4077606.1"/>
    </source>
</evidence>
<proteinExistence type="predicted"/>
<organism evidence="2 3">
    <name type="scientific">Purpureocillium lilacinum</name>
    <name type="common">Paecilomyces lilacinus</name>
    <dbReference type="NCBI Taxonomy" id="33203"/>
    <lineage>
        <taxon>Eukaryota</taxon>
        <taxon>Fungi</taxon>
        <taxon>Dikarya</taxon>
        <taxon>Ascomycota</taxon>
        <taxon>Pezizomycotina</taxon>
        <taxon>Sordariomycetes</taxon>
        <taxon>Hypocreomycetidae</taxon>
        <taxon>Hypocreales</taxon>
        <taxon>Ophiocordycipitaceae</taxon>
        <taxon>Purpureocillium</taxon>
    </lineage>
</organism>
<feature type="compositionally biased region" description="Acidic residues" evidence="1">
    <location>
        <begin position="428"/>
        <end position="438"/>
    </location>
</feature>
<feature type="region of interest" description="Disordered" evidence="1">
    <location>
        <begin position="1"/>
        <end position="28"/>
    </location>
</feature>
<sequence>MSGRSEIRPAERDLTDEAISDSLKAPTKHPHADTLLVSIELDAASSPRHCGSRSDGGLLCPDCLQLGRSRRKSALAMDLFCLPDDPAAPTPACPYVCIERWDGGPFRSYAVRKGRAGLVPVSLRNTPGAEVAADALYSENLYPTPQAELEPFLQTWLFFGLVAEVLGLNETAPGMRLVDEETARTEIAELYEVVLVRDGQDGDAQDEGSNSSRSKYITGAVLLQEAAGELFHQRLNLAPDRMARLVDMCDSLRYAVVMLHSIQENVRDAVRHSIVALGEMLTTGLFMAASLSRPPTPLPTVIGLNWFRDYVRAGGAVEAGMLARGWCPSEVDKVRAQFQGAFTMHYASRLRRRAIGQGDDSPSSGYDHGGCSVHACKAFQMDVDTYKPSHAREGCGCEHIEVREADIVRVLRETDSFPVLRLTRGDGDERDGDGDGDEQGQLRLSVEPWTPGVPYVAFSHVWADGLGNPRLNSLPRCQVERISHLVARLEHDVRSSSSSATTTDSTPTTDPSSSTSSANTQPYRIWIDTFCCPIELGGKLLALQRIADVYRQATHVLVLDKALAAFPSVDVHPAELLLRTIGASPWMRRLWTLQEGALAQSLFVQFADRAVDFVALLQDLFAIACTDARYMRIWQDVMSEFNQLQSLSPKRNSAGAVLFNKTPSDLVHLQRALHFRTVSVAADEPLCIATLMGLDTRRVAEPASHQDRMVRVWEQLARLPGVDNGDGNVAQGIPVRLLFFLEEPLDVPGWRWAPRTLLGSSVRDPVLGIDERVVRFVREDGPDALGTPTPLGLRVRLRGCRLVPRPRAPGLPLDPWPELVRKYEDQVLLQRDDGSGSSNDGNNSGRDSSDAGGGGGARWVRIMDWYRSRKIGSWTREQRLEHDTRVGHPLQRAIATGRCAIVYDPQSSPLGPEVRTCCLLQADEMDDAELAAMSSLTTTTDATDANMSSTNTDTTAGDDAGASSPRPLKARRERAVIMSPLSDAEARMMDVLQGLADKAAADPATRELLALGPPPPPPPPPPQLPAGEKQKGKDDDKSPVKPGDGGEGKGEGEGEGEDKGQESPWKAASTRVRDLLKKLVADALVQHPEMVQTARDYIGPDIDEYLWVLIPKVLSHATVMREVPEGQVWYVD</sequence>
<feature type="compositionally biased region" description="Basic and acidic residues" evidence="1">
    <location>
        <begin position="1"/>
        <end position="15"/>
    </location>
</feature>
<dbReference type="PANTHER" id="PTHR39596:SF2">
    <property type="entry name" value="HET DOMAIN PROTEIN (AFU_ORTHOLOGUE AFUA_1G17550)-RELATED"/>
    <property type="match status" value="1"/>
</dbReference>
<feature type="region of interest" description="Disordered" evidence="1">
    <location>
        <begin position="831"/>
        <end position="855"/>
    </location>
</feature>
<gene>
    <name evidence="2" type="ORF">Purlil1_12286</name>
</gene>
<feature type="compositionally biased region" description="Low complexity" evidence="1">
    <location>
        <begin position="939"/>
        <end position="964"/>
    </location>
</feature>
<feature type="region of interest" description="Disordered" evidence="1">
    <location>
        <begin position="939"/>
        <end position="973"/>
    </location>
</feature>
<feature type="compositionally biased region" description="Low complexity" evidence="1">
    <location>
        <begin position="835"/>
        <end position="846"/>
    </location>
</feature>
<feature type="region of interest" description="Disordered" evidence="1">
    <location>
        <begin position="1007"/>
        <end position="1069"/>
    </location>
</feature>
<evidence type="ECO:0000313" key="3">
    <source>
        <dbReference type="Proteomes" id="UP001287286"/>
    </source>
</evidence>
<feature type="region of interest" description="Disordered" evidence="1">
    <location>
        <begin position="493"/>
        <end position="519"/>
    </location>
</feature>
<evidence type="ECO:0000256" key="1">
    <source>
        <dbReference type="SAM" id="MobiDB-lite"/>
    </source>
</evidence>
<protein>
    <recommendedName>
        <fullName evidence="4">Heterokaryon incompatibility domain-containing protein</fullName>
    </recommendedName>
</protein>
<feature type="region of interest" description="Disordered" evidence="1">
    <location>
        <begin position="421"/>
        <end position="441"/>
    </location>
</feature>